<dbReference type="AlphaFoldDB" id="A0A1X2HM66"/>
<feature type="compositionally biased region" description="Low complexity" evidence="1">
    <location>
        <begin position="855"/>
        <end position="864"/>
    </location>
</feature>
<dbReference type="Pfam" id="PF13415">
    <property type="entry name" value="Beta-prop_FBX42"/>
    <property type="match status" value="1"/>
</dbReference>
<evidence type="ECO:0000256" key="3">
    <source>
        <dbReference type="SAM" id="SignalP"/>
    </source>
</evidence>
<feature type="compositionally biased region" description="Basic and acidic residues" evidence="1">
    <location>
        <begin position="868"/>
        <end position="881"/>
    </location>
</feature>
<dbReference type="SUPFAM" id="SSF117281">
    <property type="entry name" value="Kelch motif"/>
    <property type="match status" value="1"/>
</dbReference>
<organism evidence="4 5">
    <name type="scientific">Syncephalastrum racemosum</name>
    <name type="common">Filamentous fungus</name>
    <dbReference type="NCBI Taxonomy" id="13706"/>
    <lineage>
        <taxon>Eukaryota</taxon>
        <taxon>Fungi</taxon>
        <taxon>Fungi incertae sedis</taxon>
        <taxon>Mucoromycota</taxon>
        <taxon>Mucoromycotina</taxon>
        <taxon>Mucoromycetes</taxon>
        <taxon>Mucorales</taxon>
        <taxon>Syncephalastraceae</taxon>
        <taxon>Syncephalastrum</taxon>
    </lineage>
</organism>
<feature type="transmembrane region" description="Helical" evidence="2">
    <location>
        <begin position="693"/>
        <end position="713"/>
    </location>
</feature>
<reference evidence="4 5" key="1">
    <citation type="submission" date="2016-07" db="EMBL/GenBank/DDBJ databases">
        <title>Pervasive Adenine N6-methylation of Active Genes in Fungi.</title>
        <authorList>
            <consortium name="DOE Joint Genome Institute"/>
            <person name="Mondo S.J."/>
            <person name="Dannebaum R.O."/>
            <person name="Kuo R.C."/>
            <person name="Labutti K."/>
            <person name="Haridas S."/>
            <person name="Kuo A."/>
            <person name="Salamov A."/>
            <person name="Ahrendt S.R."/>
            <person name="Lipzen A."/>
            <person name="Sullivan W."/>
            <person name="Andreopoulos W.B."/>
            <person name="Clum A."/>
            <person name="Lindquist E."/>
            <person name="Daum C."/>
            <person name="Ramamoorthy G.K."/>
            <person name="Gryganskyi A."/>
            <person name="Culley D."/>
            <person name="Magnuson J.K."/>
            <person name="James T.Y."/>
            <person name="O'Malley M.A."/>
            <person name="Stajich J.E."/>
            <person name="Spatafora J.W."/>
            <person name="Visel A."/>
            <person name="Grigoriev I.V."/>
        </authorList>
    </citation>
    <scope>NUCLEOTIDE SEQUENCE [LARGE SCALE GENOMIC DNA]</scope>
    <source>
        <strain evidence="4 5">NRRL 2496</strain>
    </source>
</reference>
<feature type="transmembrane region" description="Helical" evidence="2">
    <location>
        <begin position="373"/>
        <end position="395"/>
    </location>
</feature>
<proteinExistence type="predicted"/>
<dbReference type="PANTHER" id="PTHR23244">
    <property type="entry name" value="KELCH REPEAT DOMAIN"/>
    <property type="match status" value="1"/>
</dbReference>
<comment type="caution">
    <text evidence="4">The sequence shown here is derived from an EMBL/GenBank/DDBJ whole genome shotgun (WGS) entry which is preliminary data.</text>
</comment>
<evidence type="ECO:0000256" key="2">
    <source>
        <dbReference type="SAM" id="Phobius"/>
    </source>
</evidence>
<dbReference type="OMA" id="PVWAETT"/>
<feature type="chain" id="PRO_5012846539" description="Galactose oxidase" evidence="3">
    <location>
        <begin position="22"/>
        <end position="881"/>
    </location>
</feature>
<dbReference type="InParanoid" id="A0A1X2HM66"/>
<keyword evidence="3" id="KW-0732">Signal</keyword>
<sequence length="881" mass="97918">MSSMYLTVLAVLCWAASVTQAYFYVPNFMSQLPFQGGMASAPRGSDSLILFGGENATSHYSNNLYQLTQTHDTFTWEQLPATNAPNGSTYGQAMVSNTGDSLLIMGGLSQNTVNQLIPLQMYSYSFGTHAWAAWPGNTNMNASSVPANRQLFSATYDNSSTVYIYGGALNNSFVFSDFWSLDTTTMTFTQLPTPNIPRYGHTASLTSDGKLVILGGVALSQSNGQTTSSLASMRDVLVYDTKAKTWSQQALNGDNGQFPSTRNSHSAVITSDDKIVIFGGDSAAPMRQRQYLNAIAILDTKSWTWTIPQVNGITPSRRSYASAMLIQNKYLMVSFGEALNTYYNDINVFSISDSSWLQSFDGNEDSSNSGVSAGLIAGVTIAAVVLIAILLFLLWRFQAYVRWLVTRIHNDIWKPRTGEPVWAETTRIVFQIFLLFIFVVFLVFVIRQAVDSPNVTQRIEEPVAQVDVPDVRFCFDGYPSYPDANDARNPGVVCQTDTGYSCSNFVQQLNMSIFTPTFASDLGAVNCFLFRGDSSFKMTSTSGANNGSRLLFTFFGDQSIQYGRVHVSVYPKAMDPNVKVYNINDNVPVIMSDADVLNWQNAERNDIQATNIYEVQPSTYSALSYDLVDHRYLQSVGWNYVGFAPITNSTPEVESNFRGEAANPNYVQTHSDLAFMAVYPNSYQNLTDREVKMYTLVNALGFVGGIFGLLIAVQAWMFGYRPRSPWGVVHRWSVGDMKRSLLRGLQHNFKTSDSSIPLVHPLHPRFSMQNLGADLGYESEGQRISRVEERMQVLELLFKAYYVDDEIFRSLDNANKNVPPSPTGGGPFFPPTEKVDGFGRTKSGGFSHMFNHRQSVASVSSDSNSQRHLNDRNEQMQLRDI</sequence>
<protein>
    <recommendedName>
        <fullName evidence="6">Galactose oxidase</fullName>
    </recommendedName>
</protein>
<evidence type="ECO:0000313" key="5">
    <source>
        <dbReference type="Proteomes" id="UP000242180"/>
    </source>
</evidence>
<dbReference type="InterPro" id="IPR015915">
    <property type="entry name" value="Kelch-typ_b-propeller"/>
</dbReference>
<evidence type="ECO:0000256" key="1">
    <source>
        <dbReference type="SAM" id="MobiDB-lite"/>
    </source>
</evidence>
<keyword evidence="2" id="KW-0472">Membrane</keyword>
<evidence type="ECO:0008006" key="6">
    <source>
        <dbReference type="Google" id="ProtNLM"/>
    </source>
</evidence>
<accession>A0A1X2HM66</accession>
<feature type="signal peptide" evidence="3">
    <location>
        <begin position="1"/>
        <end position="21"/>
    </location>
</feature>
<name>A0A1X2HM66_SYNRA</name>
<keyword evidence="5" id="KW-1185">Reference proteome</keyword>
<feature type="region of interest" description="Disordered" evidence="1">
    <location>
        <begin position="855"/>
        <end position="881"/>
    </location>
</feature>
<evidence type="ECO:0000313" key="4">
    <source>
        <dbReference type="EMBL" id="ORZ00428.1"/>
    </source>
</evidence>
<dbReference type="OrthoDB" id="432528at2759"/>
<dbReference type="Proteomes" id="UP000242180">
    <property type="component" value="Unassembled WGS sequence"/>
</dbReference>
<feature type="transmembrane region" description="Helical" evidence="2">
    <location>
        <begin position="428"/>
        <end position="446"/>
    </location>
</feature>
<keyword evidence="2" id="KW-1133">Transmembrane helix</keyword>
<gene>
    <name evidence="4" type="ORF">BCR43DRAFT_485205</name>
</gene>
<dbReference type="Gene3D" id="2.120.10.80">
    <property type="entry name" value="Kelch-type beta propeller"/>
    <property type="match status" value="2"/>
</dbReference>
<keyword evidence="2" id="KW-0812">Transmembrane</keyword>
<dbReference type="STRING" id="13706.A0A1X2HM66"/>
<dbReference type="EMBL" id="MCGN01000002">
    <property type="protein sequence ID" value="ORZ00428.1"/>
    <property type="molecule type" value="Genomic_DNA"/>
</dbReference>